<dbReference type="OrthoDB" id="9785673at2"/>
<dbReference type="RefSeq" id="WP_109766293.1">
    <property type="nucleotide sequence ID" value="NZ_CP159474.1"/>
</dbReference>
<dbReference type="GO" id="GO:0003723">
    <property type="term" value="F:RNA binding"/>
    <property type="evidence" value="ECO:0007669"/>
    <property type="project" value="InterPro"/>
</dbReference>
<protein>
    <recommendedName>
        <fullName evidence="3">tRNA/rRNA methyltransferase SpoU type domain-containing protein</fullName>
    </recommendedName>
</protein>
<reference evidence="4 5" key="1">
    <citation type="journal article" date="2018" name="Int. J. Syst. Bacteriol.">
        <title>Oceaniradius stylonemae gen. nov., sp. nov., isolated from a red alga, Stylonema cornu-cervi.</title>
        <authorList>
            <person name="Jeong S."/>
        </authorList>
    </citation>
    <scope>NUCLEOTIDE SEQUENCE [LARGE SCALE GENOMIC DNA]</scope>
    <source>
        <strain evidence="4 5">StC1</strain>
    </source>
</reference>
<dbReference type="InterPro" id="IPR029028">
    <property type="entry name" value="Alpha/beta_knot_MTases"/>
</dbReference>
<evidence type="ECO:0000256" key="1">
    <source>
        <dbReference type="ARBA" id="ARBA00022603"/>
    </source>
</evidence>
<keyword evidence="5" id="KW-1185">Reference proteome</keyword>
<dbReference type="GO" id="GO:0006396">
    <property type="term" value="P:RNA processing"/>
    <property type="evidence" value="ECO:0007669"/>
    <property type="project" value="InterPro"/>
</dbReference>
<evidence type="ECO:0000313" key="5">
    <source>
        <dbReference type="Proteomes" id="UP000246132"/>
    </source>
</evidence>
<organism evidence="4 5">
    <name type="scientific">Oceaniradius stylonematis</name>
    <dbReference type="NCBI Taxonomy" id="2184161"/>
    <lineage>
        <taxon>Bacteria</taxon>
        <taxon>Pseudomonadati</taxon>
        <taxon>Pseudomonadota</taxon>
        <taxon>Alphaproteobacteria</taxon>
        <taxon>Hyphomicrobiales</taxon>
        <taxon>Ahrensiaceae</taxon>
        <taxon>Oceaniradius</taxon>
    </lineage>
</organism>
<dbReference type="Proteomes" id="UP000246132">
    <property type="component" value="Unassembled WGS sequence"/>
</dbReference>
<feature type="domain" description="tRNA/rRNA methyltransferase SpoU type" evidence="3">
    <location>
        <begin position="2"/>
        <end position="124"/>
    </location>
</feature>
<keyword evidence="1" id="KW-0489">Methyltransferase</keyword>
<evidence type="ECO:0000313" key="4">
    <source>
        <dbReference type="EMBL" id="RKF05662.1"/>
    </source>
</evidence>
<dbReference type="InterPro" id="IPR001537">
    <property type="entry name" value="SpoU_MeTrfase"/>
</dbReference>
<dbReference type="Gene3D" id="3.40.1280.10">
    <property type="match status" value="1"/>
</dbReference>
<proteinExistence type="predicted"/>
<dbReference type="EMBL" id="QFWV02000008">
    <property type="protein sequence ID" value="RKF05662.1"/>
    <property type="molecule type" value="Genomic_DNA"/>
</dbReference>
<dbReference type="GO" id="GO:0032259">
    <property type="term" value="P:methylation"/>
    <property type="evidence" value="ECO:0007669"/>
    <property type="project" value="UniProtKB-KW"/>
</dbReference>
<dbReference type="Pfam" id="PF00588">
    <property type="entry name" value="SpoU_methylase"/>
    <property type="match status" value="1"/>
</dbReference>
<name>A0A3A8A5X6_9HYPH</name>
<dbReference type="GO" id="GO:0008173">
    <property type="term" value="F:RNA methyltransferase activity"/>
    <property type="evidence" value="ECO:0007669"/>
    <property type="project" value="InterPro"/>
</dbReference>
<evidence type="ECO:0000256" key="2">
    <source>
        <dbReference type="ARBA" id="ARBA00022679"/>
    </source>
</evidence>
<dbReference type="SUPFAM" id="SSF75217">
    <property type="entry name" value="alpha/beta knot"/>
    <property type="match status" value="1"/>
</dbReference>
<dbReference type="InterPro" id="IPR029026">
    <property type="entry name" value="tRNA_m1G_MTases_N"/>
</dbReference>
<dbReference type="AlphaFoldDB" id="A0A3A8A5X6"/>
<evidence type="ECO:0000259" key="3">
    <source>
        <dbReference type="Pfam" id="PF00588"/>
    </source>
</evidence>
<accession>A0A3A8A5X6</accession>
<keyword evidence="2" id="KW-0808">Transferase</keyword>
<comment type="caution">
    <text evidence="4">The sequence shown here is derived from an EMBL/GenBank/DDBJ whole genome shotgun (WGS) entry which is preliminary data.</text>
</comment>
<sequence>MRLVLCGVQSPINIGMILRSAEIYRVAVLIHDAYGVFSDKGKVRTISDFGCGALQRHPPSIVKTLSVSDLRGRLVRSDTVAGAQSHLAFEWQAGDSLLIGNEYDGVPQDLAAASHASVTIPMPPGHFPKPESFDPIDSERAARIARQGMPSLNTAVAASAMISAAYARGLLG</sequence>
<gene>
    <name evidence="4" type="ORF">DEM25_013710</name>
</gene>